<comment type="caution">
    <text evidence="2">The sequence shown here is derived from an EMBL/GenBank/DDBJ whole genome shotgun (WGS) entry which is preliminary data.</text>
</comment>
<keyword evidence="3" id="KW-1185">Reference proteome</keyword>
<proteinExistence type="predicted"/>
<evidence type="ECO:0000313" key="3">
    <source>
        <dbReference type="Proteomes" id="UP001152321"/>
    </source>
</evidence>
<organism evidence="2 3">
    <name type="scientific">Bdellovibrio svalbardensis</name>
    <dbReference type="NCBI Taxonomy" id="2972972"/>
    <lineage>
        <taxon>Bacteria</taxon>
        <taxon>Pseudomonadati</taxon>
        <taxon>Bdellovibrionota</taxon>
        <taxon>Bdellovibrionia</taxon>
        <taxon>Bdellovibrionales</taxon>
        <taxon>Pseudobdellovibrionaceae</taxon>
        <taxon>Bdellovibrio</taxon>
    </lineage>
</organism>
<dbReference type="EMBL" id="JANRMI010000002">
    <property type="protein sequence ID" value="MDG0816485.1"/>
    <property type="molecule type" value="Genomic_DNA"/>
</dbReference>
<evidence type="ECO:0000256" key="1">
    <source>
        <dbReference type="SAM" id="Phobius"/>
    </source>
</evidence>
<gene>
    <name evidence="2" type="ORF">NWE73_08930</name>
</gene>
<evidence type="ECO:0000313" key="2">
    <source>
        <dbReference type="EMBL" id="MDG0816485.1"/>
    </source>
</evidence>
<keyword evidence="1" id="KW-1133">Transmembrane helix</keyword>
<evidence type="ECO:0008006" key="4">
    <source>
        <dbReference type="Google" id="ProtNLM"/>
    </source>
</evidence>
<reference evidence="2" key="1">
    <citation type="submission" date="2022-08" db="EMBL/GenBank/DDBJ databases">
        <title>Novel Bdellovibrio Species Isolated from Svalbard: Designation Bdellovibrio svalbardensis.</title>
        <authorList>
            <person name="Mitchell R.J."/>
            <person name="Choi S.Y."/>
        </authorList>
    </citation>
    <scope>NUCLEOTIDE SEQUENCE</scope>
    <source>
        <strain evidence="2">PAP01</strain>
    </source>
</reference>
<name>A0ABT6DJU2_9BACT</name>
<protein>
    <recommendedName>
        <fullName evidence="4">Type IV conjugative transfer system protein TraE</fullName>
    </recommendedName>
</protein>
<keyword evidence="1" id="KW-0812">Transmembrane</keyword>
<dbReference type="RefSeq" id="WP_277577964.1">
    <property type="nucleotide sequence ID" value="NZ_JANRMI010000002.1"/>
</dbReference>
<dbReference type="Proteomes" id="UP001152321">
    <property type="component" value="Unassembled WGS sequence"/>
</dbReference>
<accession>A0ABT6DJU2</accession>
<feature type="transmembrane region" description="Helical" evidence="1">
    <location>
        <begin position="15"/>
        <end position="37"/>
    </location>
</feature>
<sequence>MIKLLYKSKLLRESILYWLSFIALLLWAVTATAWAVLKSDKTVLIGIDEAGTRIITTSSDRLVQSELKAFLKYFFEMYYSYNELNFNERMSLSTDLFSNDLWALQRDKIAQLGVNLKKTPLSQSAEIQSIDRIDNSKIEAILLLTIRSRMSEQKVRLKVILSYRRSERTEKNPWGYEVDELSDATL</sequence>
<keyword evidence="1" id="KW-0472">Membrane</keyword>